<keyword evidence="1" id="KW-0812">Transmembrane</keyword>
<dbReference type="EMBL" id="AORZ01000002">
    <property type="protein sequence ID" value="EMF02465.1"/>
    <property type="molecule type" value="Genomic_DNA"/>
</dbReference>
<dbReference type="RefSeq" id="WP_004938179.1">
    <property type="nucleotide sequence ID" value="NZ_AORZ01000002.1"/>
</dbReference>
<sequence>MQVAEIITALLGVGGITSLGLFFRASQARRDGFNKARAQHIQDLERWRTEANKALEQMQEVADYWRRVAADFEHQLRTHGITPQTTATKPGSE</sequence>
<accession>M3BS02</accession>
<dbReference type="AlphaFoldDB" id="M3BS02"/>
<keyword evidence="1" id="KW-0472">Membrane</keyword>
<dbReference type="STRING" id="1223523.H340_01424"/>
<keyword evidence="1" id="KW-1133">Transmembrane helix</keyword>
<evidence type="ECO:0000256" key="1">
    <source>
        <dbReference type="SAM" id="Phobius"/>
    </source>
</evidence>
<dbReference type="Proteomes" id="UP000011740">
    <property type="component" value="Unassembled WGS sequence"/>
</dbReference>
<protein>
    <submittedName>
        <fullName evidence="2">Uncharacterized protein</fullName>
    </submittedName>
</protein>
<organism evidence="2 3">
    <name type="scientific">Streptomyces mobaraensis (strain ATCC 29032 / DSM 40847 / JCM 4168 / NBRC 13819 / NCIMB 11159 / IPCR 16-22)</name>
    <dbReference type="NCBI Taxonomy" id="1223523"/>
    <lineage>
        <taxon>Bacteria</taxon>
        <taxon>Bacillati</taxon>
        <taxon>Actinomycetota</taxon>
        <taxon>Actinomycetes</taxon>
        <taxon>Kitasatosporales</taxon>
        <taxon>Streptomycetaceae</taxon>
        <taxon>Streptomyces</taxon>
    </lineage>
</organism>
<evidence type="ECO:0000313" key="3">
    <source>
        <dbReference type="Proteomes" id="UP000011740"/>
    </source>
</evidence>
<comment type="caution">
    <text evidence="2">The sequence shown here is derived from an EMBL/GenBank/DDBJ whole genome shotgun (WGS) entry which is preliminary data.</text>
</comment>
<gene>
    <name evidence="2" type="ORF">H340_01424</name>
</gene>
<dbReference type="PATRIC" id="fig|1223523.3.peg.285"/>
<feature type="transmembrane region" description="Helical" evidence="1">
    <location>
        <begin position="6"/>
        <end position="25"/>
    </location>
</feature>
<proteinExistence type="predicted"/>
<evidence type="ECO:0000313" key="2">
    <source>
        <dbReference type="EMBL" id="EMF02465.1"/>
    </source>
</evidence>
<name>M3BS02_STRM1</name>
<reference evidence="2 3" key="1">
    <citation type="journal article" date="2013" name="Genome Announc.">
        <title>Whole-Genome Shotgun Assembly and Analysis of the Genome of Streptomyces mobaraensis DSM 40847, a Strain for Industrial Production of Microbial Transglutaminase.</title>
        <authorList>
            <person name="Yang H."/>
            <person name="He T."/>
            <person name="Wu W."/>
            <person name="Zhu W."/>
            <person name="Lu B."/>
            <person name="Sun W."/>
        </authorList>
    </citation>
    <scope>NUCLEOTIDE SEQUENCE [LARGE SCALE GENOMIC DNA]</scope>
    <source>
        <strain evidence="2 3">DSM 40847</strain>
    </source>
</reference>